<comment type="caution">
    <text evidence="2">The sequence shown here is derived from an EMBL/GenBank/DDBJ whole genome shotgun (WGS) entry which is preliminary data.</text>
</comment>
<evidence type="ECO:0000313" key="3">
    <source>
        <dbReference type="Proteomes" id="UP001254813"/>
    </source>
</evidence>
<keyword evidence="3" id="KW-1185">Reference proteome</keyword>
<name>A0ABU2G3J5_9EURY</name>
<evidence type="ECO:0000256" key="1">
    <source>
        <dbReference type="SAM" id="Phobius"/>
    </source>
</evidence>
<dbReference type="PANTHER" id="PTHR35902:SF6">
    <property type="entry name" value="CONSERVED WITHIN P. AEROPHILUM"/>
    <property type="match status" value="1"/>
</dbReference>
<dbReference type="RefSeq" id="WP_310929243.1">
    <property type="nucleotide sequence ID" value="NZ_JAMQOQ010000003.1"/>
</dbReference>
<organism evidence="2 3">
    <name type="scientific">Halogeometricum luteum</name>
    <dbReference type="NCBI Taxonomy" id="2950537"/>
    <lineage>
        <taxon>Archaea</taxon>
        <taxon>Methanobacteriati</taxon>
        <taxon>Methanobacteriota</taxon>
        <taxon>Stenosarchaea group</taxon>
        <taxon>Halobacteria</taxon>
        <taxon>Halobacteriales</taxon>
        <taxon>Haloferacaceae</taxon>
        <taxon>Halogeometricum</taxon>
    </lineage>
</organism>
<evidence type="ECO:0008006" key="4">
    <source>
        <dbReference type="Google" id="ProtNLM"/>
    </source>
</evidence>
<protein>
    <recommendedName>
        <fullName evidence="4">CARDB protein</fullName>
    </recommendedName>
</protein>
<keyword evidence="1" id="KW-0812">Transmembrane</keyword>
<accession>A0ABU2G3J5</accession>
<dbReference type="Gene3D" id="2.60.40.10">
    <property type="entry name" value="Immunoglobulins"/>
    <property type="match status" value="2"/>
</dbReference>
<gene>
    <name evidence="2" type="ORF">NDI79_14395</name>
</gene>
<evidence type="ECO:0000313" key="2">
    <source>
        <dbReference type="EMBL" id="MDS0295362.1"/>
    </source>
</evidence>
<dbReference type="PANTHER" id="PTHR35902">
    <property type="entry name" value="S-LAYER DOMAIN-LIKE PROTEIN-RELATED"/>
    <property type="match status" value="1"/>
</dbReference>
<keyword evidence="1" id="KW-0472">Membrane</keyword>
<dbReference type="EMBL" id="JAMQOQ010000003">
    <property type="protein sequence ID" value="MDS0295362.1"/>
    <property type="molecule type" value="Genomic_DNA"/>
</dbReference>
<proteinExistence type="predicted"/>
<reference evidence="2 3" key="1">
    <citation type="submission" date="2022-06" db="EMBL/GenBank/DDBJ databases">
        <title>Halogeometricum sp. a new haloarchaeum isolate from saline soil.</title>
        <authorList>
            <person name="Strakova D."/>
            <person name="Galisteo C."/>
            <person name="Sanchez-Porro C."/>
            <person name="Ventosa A."/>
        </authorList>
    </citation>
    <scope>NUCLEOTIDE SEQUENCE [LARGE SCALE GENOMIC DNA]</scope>
    <source>
        <strain evidence="3">S3BR25-2</strain>
    </source>
</reference>
<dbReference type="Proteomes" id="UP001254813">
    <property type="component" value="Unassembled WGS sequence"/>
</dbReference>
<feature type="transmembrane region" description="Helical" evidence="1">
    <location>
        <begin position="462"/>
        <end position="484"/>
    </location>
</feature>
<sequence length="488" mass="50785">MRKVVTTALALLMLTSAIGSVALTASAAEIAIQAEPSTDEPVPNEPFTVTVNLSNVGNGSADVTDIYVRDPSGAEYARAEDLGSLSTGGDLSVPVSVTLDETGRKRLTVNAVVQDSEGYTRVSYPVYVDVGQPDETSVSFANLDPVAGDEDSIQVTVANGDSSAISNVRLDVGGAADVEDSERVNASLAAGAQATYDYNVTFPAAGERMLTATVQYRTADGATRTATFERMVDVEEAEVDADLTATVAEVNGSSVIRTELTEYGNVDLTDVQLRAIVDGEVGQRALVSDVPAETTQQFRLNSTDIPAGELTLVAAYTAAGEEYTSNTTLDYNPRERSNIDLTGIEAIWTGSTVTLSGDAANLGSSDASSVLVSVANSDRISPTSPNGEYFVGSVESSEFATFELTADANQSVDSIPVEIRYSAGGEQFVRTVQMDISDSAAASQNGEAAASSGAGGNDEAGIPLMGIGIVLVVAVIGAVGLYWWRRQS</sequence>
<keyword evidence="1" id="KW-1133">Transmembrane helix</keyword>
<dbReference type="InterPro" id="IPR013783">
    <property type="entry name" value="Ig-like_fold"/>
</dbReference>